<dbReference type="InterPro" id="IPR017946">
    <property type="entry name" value="PLC-like_Pdiesterase_TIM-brl"/>
</dbReference>
<proteinExistence type="predicted"/>
<name>A0A7W8QKN5_9ACTN</name>
<evidence type="ECO:0000259" key="2">
    <source>
        <dbReference type="PROSITE" id="PS51704"/>
    </source>
</evidence>
<dbReference type="GO" id="GO:0006629">
    <property type="term" value="P:lipid metabolic process"/>
    <property type="evidence" value="ECO:0007669"/>
    <property type="project" value="InterPro"/>
</dbReference>
<dbReference type="Gene3D" id="3.20.20.190">
    <property type="entry name" value="Phosphatidylinositol (PI) phosphodiesterase"/>
    <property type="match status" value="1"/>
</dbReference>
<dbReference type="GO" id="GO:0008081">
    <property type="term" value="F:phosphoric diester hydrolase activity"/>
    <property type="evidence" value="ECO:0007669"/>
    <property type="project" value="InterPro"/>
</dbReference>
<dbReference type="SUPFAM" id="SSF51695">
    <property type="entry name" value="PLC-like phosphodiesterases"/>
    <property type="match status" value="1"/>
</dbReference>
<dbReference type="PANTHER" id="PTHR46211:SF1">
    <property type="entry name" value="GLYCEROPHOSPHODIESTER PHOSPHODIESTERASE, CYTOPLASMIC"/>
    <property type="match status" value="1"/>
</dbReference>
<dbReference type="InterPro" id="IPR030395">
    <property type="entry name" value="GP_PDE_dom"/>
</dbReference>
<organism evidence="3 4">
    <name type="scientific">Nocardiopsis composta</name>
    <dbReference type="NCBI Taxonomy" id="157465"/>
    <lineage>
        <taxon>Bacteria</taxon>
        <taxon>Bacillati</taxon>
        <taxon>Actinomycetota</taxon>
        <taxon>Actinomycetes</taxon>
        <taxon>Streptosporangiales</taxon>
        <taxon>Nocardiopsidaceae</taxon>
        <taxon>Nocardiopsis</taxon>
    </lineage>
</organism>
<dbReference type="Pfam" id="PF03009">
    <property type="entry name" value="GDPD"/>
    <property type="match status" value="2"/>
</dbReference>
<dbReference type="PANTHER" id="PTHR46211">
    <property type="entry name" value="GLYCEROPHOSPHORYL DIESTER PHOSPHODIESTERASE"/>
    <property type="match status" value="1"/>
</dbReference>
<sequence>MTLAIALRGDTSRFRENTIPALRSAIDKGADAIAVDLRLTADDHVVLIREEAAEHTWGLHRPVRELTLAEIAAVTSEGGQRIPTLMEALAETARPRVVPLLADVASAEAALAADAVAAEHSFTEHMLYSGPVEALQAVVARRPGAGVVLPGEQEEAPPGELRRGLRPRFLGYRADLLTRDLIAEAHRNGCGVGAWTVNDFAEMARFIGMGVDAVVTEEIAELAKLTAEGGGQADPPPVGVPVGADRPRGRHSG</sequence>
<evidence type="ECO:0000313" key="4">
    <source>
        <dbReference type="Proteomes" id="UP000572635"/>
    </source>
</evidence>
<dbReference type="EMBL" id="JACHDB010000001">
    <property type="protein sequence ID" value="MBB5432035.1"/>
    <property type="molecule type" value="Genomic_DNA"/>
</dbReference>
<comment type="caution">
    <text evidence="3">The sequence shown here is derived from an EMBL/GenBank/DDBJ whole genome shotgun (WGS) entry which is preliminary data.</text>
</comment>
<evidence type="ECO:0000313" key="3">
    <source>
        <dbReference type="EMBL" id="MBB5432035.1"/>
    </source>
</evidence>
<dbReference type="Proteomes" id="UP000572635">
    <property type="component" value="Unassembled WGS sequence"/>
</dbReference>
<dbReference type="CDD" id="cd08556">
    <property type="entry name" value="GDPD"/>
    <property type="match status" value="1"/>
</dbReference>
<dbReference type="AlphaFoldDB" id="A0A7W8QKN5"/>
<dbReference type="RefSeq" id="WP_184391655.1">
    <property type="nucleotide sequence ID" value="NZ_BAAAJD010000058.1"/>
</dbReference>
<gene>
    <name evidence="3" type="ORF">HDA36_002119</name>
</gene>
<reference evidence="3 4" key="1">
    <citation type="submission" date="2020-08" db="EMBL/GenBank/DDBJ databases">
        <title>Sequencing the genomes of 1000 actinobacteria strains.</title>
        <authorList>
            <person name="Klenk H.-P."/>
        </authorList>
    </citation>
    <scope>NUCLEOTIDE SEQUENCE [LARGE SCALE GENOMIC DNA]</scope>
    <source>
        <strain evidence="3 4">DSM 44551</strain>
    </source>
</reference>
<feature type="domain" description="GP-PDE" evidence="2">
    <location>
        <begin position="2"/>
        <end position="226"/>
    </location>
</feature>
<keyword evidence="4" id="KW-1185">Reference proteome</keyword>
<evidence type="ECO:0000256" key="1">
    <source>
        <dbReference type="SAM" id="MobiDB-lite"/>
    </source>
</evidence>
<dbReference type="PROSITE" id="PS51704">
    <property type="entry name" value="GP_PDE"/>
    <property type="match status" value="1"/>
</dbReference>
<feature type="region of interest" description="Disordered" evidence="1">
    <location>
        <begin position="227"/>
        <end position="253"/>
    </location>
</feature>
<accession>A0A7W8QKN5</accession>
<protein>
    <submittedName>
        <fullName evidence="3">Glycerophosphoryl diester phosphodiesterase</fullName>
    </submittedName>
</protein>